<proteinExistence type="predicted"/>
<gene>
    <name evidence="3" type="ORF">METZ01_LOCUS133131</name>
</gene>
<feature type="domain" description="Peptidase M24" evidence="1">
    <location>
        <begin position="147"/>
        <end position="353"/>
    </location>
</feature>
<dbReference type="PANTHER" id="PTHR46112">
    <property type="entry name" value="AMINOPEPTIDASE"/>
    <property type="match status" value="1"/>
</dbReference>
<dbReference type="CDD" id="cd01066">
    <property type="entry name" value="APP_MetAP"/>
    <property type="match status" value="1"/>
</dbReference>
<dbReference type="SUPFAM" id="SSF55920">
    <property type="entry name" value="Creatinase/aminopeptidase"/>
    <property type="match status" value="1"/>
</dbReference>
<protein>
    <recommendedName>
        <fullName evidence="4">Peptidase M24 domain-containing protein</fullName>
    </recommendedName>
</protein>
<dbReference type="EMBL" id="UINC01019012">
    <property type="protein sequence ID" value="SVA80277.1"/>
    <property type="molecule type" value="Genomic_DNA"/>
</dbReference>
<reference evidence="3" key="1">
    <citation type="submission" date="2018-05" db="EMBL/GenBank/DDBJ databases">
        <authorList>
            <person name="Lanie J.A."/>
            <person name="Ng W.-L."/>
            <person name="Kazmierczak K.M."/>
            <person name="Andrzejewski T.M."/>
            <person name="Davidsen T.M."/>
            <person name="Wayne K.J."/>
            <person name="Tettelin H."/>
            <person name="Glass J.I."/>
            <person name="Rusch D."/>
            <person name="Podicherti R."/>
            <person name="Tsui H.-C.T."/>
            <person name="Winkler M.E."/>
        </authorList>
    </citation>
    <scope>NUCLEOTIDE SEQUENCE</scope>
</reference>
<sequence length="374" mass="43019">MRDKNIELLLISSPANQFYTTGYDGWSFYTPQMVLIELDEEQPYWIGRQMDSVGAKFTAFIDKNHIIPYPDTFVASENKHPMNFLVDFIRKKKWHKKNIGVEMDDYYYTAKWHRILTENLSEAKFVDSFLLVNWIRMIKSNQEIIYMKEAGKIANLAMKKTMQKADIGVRQSDVIAELYKVTTGGTKNIGGTFTCKPPNAMVGKYCSAPHLSWTDKKLKKNEIFYIELGGAKHRYHVPLARCIYMGKAPKNIKKIANIICEGLNAVLDKVMPGTTGHDLEKTWKKVISKYGLEKDSRIGYPVGIGYPPTWGELTTSFRNGDKNILIENMTFHCIPALWLKEYGVVISETFVVKKNGAERLTNYDQKLFDLEDFK</sequence>
<dbReference type="InterPro" id="IPR000994">
    <property type="entry name" value="Pept_M24"/>
</dbReference>
<dbReference type="Pfam" id="PF01321">
    <property type="entry name" value="Creatinase_N"/>
    <property type="match status" value="1"/>
</dbReference>
<name>A0A381YUY7_9ZZZZ</name>
<dbReference type="PANTHER" id="PTHR46112:SF3">
    <property type="entry name" value="AMINOPEPTIDASE YPDF"/>
    <property type="match status" value="1"/>
</dbReference>
<dbReference type="Gene3D" id="3.90.230.10">
    <property type="entry name" value="Creatinase/methionine aminopeptidase superfamily"/>
    <property type="match status" value="1"/>
</dbReference>
<dbReference type="Gene3D" id="3.40.350.10">
    <property type="entry name" value="Creatinase/prolidase N-terminal domain"/>
    <property type="match status" value="1"/>
</dbReference>
<evidence type="ECO:0000313" key="3">
    <source>
        <dbReference type="EMBL" id="SVA80277.1"/>
    </source>
</evidence>
<dbReference type="InterPro" id="IPR000587">
    <property type="entry name" value="Creatinase_N"/>
</dbReference>
<accession>A0A381YUY7</accession>
<evidence type="ECO:0000259" key="2">
    <source>
        <dbReference type="Pfam" id="PF01321"/>
    </source>
</evidence>
<dbReference type="SUPFAM" id="SSF53092">
    <property type="entry name" value="Creatinase/prolidase N-terminal domain"/>
    <property type="match status" value="1"/>
</dbReference>
<dbReference type="Pfam" id="PF00557">
    <property type="entry name" value="Peptidase_M24"/>
    <property type="match status" value="1"/>
</dbReference>
<evidence type="ECO:0008006" key="4">
    <source>
        <dbReference type="Google" id="ProtNLM"/>
    </source>
</evidence>
<dbReference type="InterPro" id="IPR029149">
    <property type="entry name" value="Creatin/AminoP/Spt16_N"/>
</dbReference>
<evidence type="ECO:0000259" key="1">
    <source>
        <dbReference type="Pfam" id="PF00557"/>
    </source>
</evidence>
<organism evidence="3">
    <name type="scientific">marine metagenome</name>
    <dbReference type="NCBI Taxonomy" id="408172"/>
    <lineage>
        <taxon>unclassified sequences</taxon>
        <taxon>metagenomes</taxon>
        <taxon>ecological metagenomes</taxon>
    </lineage>
</organism>
<dbReference type="AlphaFoldDB" id="A0A381YUY7"/>
<dbReference type="InterPro" id="IPR036005">
    <property type="entry name" value="Creatinase/aminopeptidase-like"/>
</dbReference>
<dbReference type="InterPro" id="IPR050659">
    <property type="entry name" value="Peptidase_M24B"/>
</dbReference>
<feature type="domain" description="Creatinase N-terminal" evidence="2">
    <location>
        <begin position="1"/>
        <end position="138"/>
    </location>
</feature>